<dbReference type="InterPro" id="IPR033909">
    <property type="entry name" value="RNR_small"/>
</dbReference>
<dbReference type="STRING" id="47428.A0A284RZJ4"/>
<dbReference type="EMBL" id="FUEG01000022">
    <property type="protein sequence ID" value="SJL14185.1"/>
    <property type="molecule type" value="Genomic_DNA"/>
</dbReference>
<dbReference type="SUPFAM" id="SSF47240">
    <property type="entry name" value="Ferritin-like"/>
    <property type="match status" value="1"/>
</dbReference>
<sequence length="698" mass="79937">MSNRRFPMELISLIVRDAARNVKTLCLLHSTWVPLIRPLIFDVLMADGQCDILAWQDLFMSAPDIPNHVRHVTLAPEGVTPGDPVVVEEFLHCFHKVLSLALLSFELDYNVLALSPLRTVRSLILHNCLLDNVLPDLKYAFPRLTVLHIVDFVTGNLRSHVAAEQAESFLPRVMAFLFVETCSTETIDMCVDIMARDQWFQGVRDIEIQGSEMVLNHFCARLPHFGSRLDNLLLFHINYMLPGPILHNLSYTTSLACLYVDGLQSGTSNLWQTILGLPRLPFLQQLKIIYSADISSNDLSLEHWNDVMCFLKHDRFPVLRSLVITVYWSHCRARPNAKAFRNCVPESFPAYNKDLKTTVSVICDHPFRSLGSLTRAYHLDPDPEHFILFPLKNSMVFDFYKKAQASLWTAEEMDLTKDRLQWMDWLTPAERSMLTNVLAFFATANSIVGENLVQRFSADVQIPEFRMFYDFQAMMENVHWEVYSLLITTLILDEDEQSHLFHAVTTIPSVQAKAEWAMRWIASDAPFTRHVVAFTAVEGIFFSRSFAAIFWLKKKGLMPGLTFSNELIFRDEGLHTDFACFVYSCLHQKLSENTLTMIVTEASELEQDFWKDTLVDGILGLSAPSMVQYIKFVTDRLLVVLDVSKVYNTQNPFEFVEMISLEGKTNFFKHHVSDYVKAFVTGKGPAAACKKFETDMEF</sequence>
<proteinExistence type="inferred from homology"/>
<keyword evidence="3" id="KW-1185">Reference proteome</keyword>
<evidence type="ECO:0000313" key="2">
    <source>
        <dbReference type="EMBL" id="SJL14185.1"/>
    </source>
</evidence>
<dbReference type="Gene3D" id="1.10.620.20">
    <property type="entry name" value="Ribonucleotide Reductase, subunit A"/>
    <property type="match status" value="1"/>
</dbReference>
<dbReference type="PANTHER" id="PTHR23409">
    <property type="entry name" value="RIBONUCLEOSIDE-DIPHOSPHATE REDUCTASE SMALL CHAIN"/>
    <property type="match status" value="1"/>
</dbReference>
<name>A0A284RZJ4_ARMOS</name>
<dbReference type="PANTHER" id="PTHR23409:SF18">
    <property type="entry name" value="RIBONUCLEOSIDE-DIPHOSPHATE REDUCTASE SUBUNIT M2"/>
    <property type="match status" value="1"/>
</dbReference>
<dbReference type="GO" id="GO:0016491">
    <property type="term" value="F:oxidoreductase activity"/>
    <property type="evidence" value="ECO:0007669"/>
    <property type="project" value="InterPro"/>
</dbReference>
<dbReference type="SUPFAM" id="SSF52047">
    <property type="entry name" value="RNI-like"/>
    <property type="match status" value="1"/>
</dbReference>
<accession>A0A284RZJ4</accession>
<comment type="similarity">
    <text evidence="1">Belongs to the ribonucleoside diphosphate reductase small chain family.</text>
</comment>
<dbReference type="OrthoDB" id="2989941at2759"/>
<dbReference type="InterPro" id="IPR012348">
    <property type="entry name" value="RNR-like"/>
</dbReference>
<evidence type="ECO:0000313" key="3">
    <source>
        <dbReference type="Proteomes" id="UP000219338"/>
    </source>
</evidence>
<reference evidence="3" key="1">
    <citation type="journal article" date="2017" name="Nat. Ecol. Evol.">
        <title>Genome expansion and lineage-specific genetic innovations in the forest pathogenic fungi Armillaria.</title>
        <authorList>
            <person name="Sipos G."/>
            <person name="Prasanna A.N."/>
            <person name="Walter M.C."/>
            <person name="O'Connor E."/>
            <person name="Balint B."/>
            <person name="Krizsan K."/>
            <person name="Kiss B."/>
            <person name="Hess J."/>
            <person name="Varga T."/>
            <person name="Slot J."/>
            <person name="Riley R."/>
            <person name="Boka B."/>
            <person name="Rigling D."/>
            <person name="Barry K."/>
            <person name="Lee J."/>
            <person name="Mihaltcheva S."/>
            <person name="LaButti K."/>
            <person name="Lipzen A."/>
            <person name="Waldron R."/>
            <person name="Moloney N.M."/>
            <person name="Sperisen C."/>
            <person name="Kredics L."/>
            <person name="Vagvoelgyi C."/>
            <person name="Patrignani A."/>
            <person name="Fitzpatrick D."/>
            <person name="Nagy I."/>
            <person name="Doyle S."/>
            <person name="Anderson J.B."/>
            <person name="Grigoriev I.V."/>
            <person name="Gueldener U."/>
            <person name="Muensterkoetter M."/>
            <person name="Nagy L.G."/>
        </authorList>
    </citation>
    <scope>NUCLEOTIDE SEQUENCE [LARGE SCALE GENOMIC DNA]</scope>
    <source>
        <strain evidence="3">C18/9</strain>
    </source>
</reference>
<dbReference type="Proteomes" id="UP000219338">
    <property type="component" value="Unassembled WGS sequence"/>
</dbReference>
<dbReference type="InterPro" id="IPR009078">
    <property type="entry name" value="Ferritin-like_SF"/>
</dbReference>
<dbReference type="GO" id="GO:0009263">
    <property type="term" value="P:deoxyribonucleotide biosynthetic process"/>
    <property type="evidence" value="ECO:0007669"/>
    <property type="project" value="InterPro"/>
</dbReference>
<dbReference type="Pfam" id="PF00268">
    <property type="entry name" value="Ribonuc_red_sm"/>
    <property type="match status" value="1"/>
</dbReference>
<gene>
    <name evidence="2" type="ORF">ARMOST_17640</name>
</gene>
<evidence type="ECO:0000256" key="1">
    <source>
        <dbReference type="ARBA" id="ARBA00009303"/>
    </source>
</evidence>
<dbReference type="AlphaFoldDB" id="A0A284RZJ4"/>
<dbReference type="InterPro" id="IPR000358">
    <property type="entry name" value="RNR_small_fam"/>
</dbReference>
<protein>
    <submittedName>
        <fullName evidence="2">Uncharacterized protein</fullName>
    </submittedName>
</protein>
<dbReference type="CDD" id="cd01049">
    <property type="entry name" value="RNRR2"/>
    <property type="match status" value="1"/>
</dbReference>
<organism evidence="2 3">
    <name type="scientific">Armillaria ostoyae</name>
    <name type="common">Armillaria root rot fungus</name>
    <dbReference type="NCBI Taxonomy" id="47428"/>
    <lineage>
        <taxon>Eukaryota</taxon>
        <taxon>Fungi</taxon>
        <taxon>Dikarya</taxon>
        <taxon>Basidiomycota</taxon>
        <taxon>Agaricomycotina</taxon>
        <taxon>Agaricomycetes</taxon>
        <taxon>Agaricomycetidae</taxon>
        <taxon>Agaricales</taxon>
        <taxon>Marasmiineae</taxon>
        <taxon>Physalacriaceae</taxon>
        <taxon>Armillaria</taxon>
    </lineage>
</organism>